<dbReference type="Proteomes" id="UP000000600">
    <property type="component" value="Unassembled WGS sequence"/>
</dbReference>
<dbReference type="RefSeq" id="XP_001445989.1">
    <property type="nucleotide sequence ID" value="XM_001445952.1"/>
</dbReference>
<name>A0D6C5_PARTE</name>
<dbReference type="HOGENOM" id="CLU_751142_0_0_1"/>
<accession>A0D6C5</accession>
<protein>
    <recommendedName>
        <fullName evidence="1">FHA domain-containing protein</fullName>
    </recommendedName>
</protein>
<feature type="domain" description="FHA" evidence="1">
    <location>
        <begin position="291"/>
        <end position="355"/>
    </location>
</feature>
<keyword evidence="3" id="KW-1185">Reference proteome</keyword>
<proteinExistence type="predicted"/>
<dbReference type="EMBL" id="CT868318">
    <property type="protein sequence ID" value="CAK78592.1"/>
    <property type="molecule type" value="Genomic_DNA"/>
</dbReference>
<evidence type="ECO:0000259" key="1">
    <source>
        <dbReference type="PROSITE" id="PS50006"/>
    </source>
</evidence>
<dbReference type="STRING" id="5888.A0D6C5"/>
<evidence type="ECO:0000313" key="2">
    <source>
        <dbReference type="EMBL" id="CAK78592.1"/>
    </source>
</evidence>
<reference evidence="2 3" key="1">
    <citation type="journal article" date="2006" name="Nature">
        <title>Global trends of whole-genome duplications revealed by the ciliate Paramecium tetraurelia.</title>
        <authorList>
            <consortium name="Genoscope"/>
            <person name="Aury J.-M."/>
            <person name="Jaillon O."/>
            <person name="Duret L."/>
            <person name="Noel B."/>
            <person name="Jubin C."/>
            <person name="Porcel B.M."/>
            <person name="Segurens B."/>
            <person name="Daubin V."/>
            <person name="Anthouard V."/>
            <person name="Aiach N."/>
            <person name="Arnaiz O."/>
            <person name="Billaut A."/>
            <person name="Beisson J."/>
            <person name="Blanc I."/>
            <person name="Bouhouche K."/>
            <person name="Camara F."/>
            <person name="Duharcourt S."/>
            <person name="Guigo R."/>
            <person name="Gogendeau D."/>
            <person name="Katinka M."/>
            <person name="Keller A.-M."/>
            <person name="Kissmehl R."/>
            <person name="Klotz C."/>
            <person name="Koll F."/>
            <person name="Le Moue A."/>
            <person name="Lepere C."/>
            <person name="Malinsky S."/>
            <person name="Nowacki M."/>
            <person name="Nowak J.K."/>
            <person name="Plattner H."/>
            <person name="Poulain J."/>
            <person name="Ruiz F."/>
            <person name="Serrano V."/>
            <person name="Zagulski M."/>
            <person name="Dessen P."/>
            <person name="Betermier M."/>
            <person name="Weissenbach J."/>
            <person name="Scarpelli C."/>
            <person name="Schachter V."/>
            <person name="Sperling L."/>
            <person name="Meyer E."/>
            <person name="Cohen J."/>
            <person name="Wincker P."/>
        </authorList>
    </citation>
    <scope>NUCLEOTIDE SEQUENCE [LARGE SCALE GENOMIC DNA]</scope>
    <source>
        <strain evidence="2 3">Stock d4-2</strain>
    </source>
</reference>
<dbReference type="OMA" id="HAVISYN"/>
<evidence type="ECO:0000313" key="3">
    <source>
        <dbReference type="Proteomes" id="UP000000600"/>
    </source>
</evidence>
<dbReference type="GeneID" id="5031783"/>
<sequence length="369" mass="43196">MQTREKLGAQAKRMLKILSDFKGQIIDGYKVMLCNNQVILTCRDLVLPDIKKLIELLFIFEGLGFITRISKKRFIYSGLKGMTARILEGVEIALTRTQYDREHWLFSEDFIIENKKYSIRQSVYFGLFYQEIITQIFSNQGRMIARDTIEKLVEQLQLTAKEQSSALIINEMASIMTSLNLLDKYFQFVIIHRRSPADAYETYLWIGPDILHQFMIEQLNPYSLQLKEQLTSKVKLNFEKESTYFSNLFRDLVEFQVQDNEVKLPLVNFPTAAYALLKGKHITYYIKKLAIIIGRANQTKNSKYEWDVDLALDLGQKISKQHAVISYNMDKELQYLKYESIVLKQGAQAIKNQYMQTQQQQPLRTIPLF</sequence>
<dbReference type="InterPro" id="IPR000253">
    <property type="entry name" value="FHA_dom"/>
</dbReference>
<dbReference type="AlphaFoldDB" id="A0D6C5"/>
<dbReference type="eggNOG" id="KOG2294">
    <property type="taxonomic scope" value="Eukaryota"/>
</dbReference>
<gene>
    <name evidence="2" type="ORF">GSPATT00001633001</name>
</gene>
<dbReference type="InParanoid" id="A0D6C5"/>
<dbReference type="OrthoDB" id="5954824at2759"/>
<dbReference type="KEGG" id="ptm:GSPATT00001633001"/>
<organism evidence="2 3">
    <name type="scientific">Paramecium tetraurelia</name>
    <dbReference type="NCBI Taxonomy" id="5888"/>
    <lineage>
        <taxon>Eukaryota</taxon>
        <taxon>Sar</taxon>
        <taxon>Alveolata</taxon>
        <taxon>Ciliophora</taxon>
        <taxon>Intramacronucleata</taxon>
        <taxon>Oligohymenophorea</taxon>
        <taxon>Peniculida</taxon>
        <taxon>Parameciidae</taxon>
        <taxon>Paramecium</taxon>
    </lineage>
</organism>
<dbReference type="PROSITE" id="PS50006">
    <property type="entry name" value="FHA_DOMAIN"/>
    <property type="match status" value="1"/>
</dbReference>